<dbReference type="Gene3D" id="3.40.50.2000">
    <property type="entry name" value="Glycogen Phosphorylase B"/>
    <property type="match status" value="1"/>
</dbReference>
<dbReference type="SUPFAM" id="SSF53756">
    <property type="entry name" value="UDP-Glycosyltransferase/glycogen phosphorylase"/>
    <property type="match status" value="1"/>
</dbReference>
<dbReference type="EMBL" id="MN740694">
    <property type="protein sequence ID" value="QHU08121.1"/>
    <property type="molecule type" value="Genomic_DNA"/>
</dbReference>
<evidence type="ECO:0008006" key="2">
    <source>
        <dbReference type="Google" id="ProtNLM"/>
    </source>
</evidence>
<sequence length="395" mass="46034">MKTISFLTSYGGQLFNPENDIDGSPGCFGSELALFEVGRRLGALTESNTPKYKISVYIAKPAGYFFYKWNMTWRSSEDWDKDTINQSPPVAPDIVVVCRYMNIFLDYTIPHTSKIVVWAHDPYFLPQWNGTYIADSLIANCVPFVNHWITVGDCQMLEKLAPRYNIPLAKQKSSQESEYYECNPFLISDKNNSITTMPTYTAIRNGITLERNFDPMNTKRQPLSFVYCSCPTRGLWILLEKWSLIKKHFPEATLSIYYTKSDESAQKFKPYENDPSIQYIGKVSQKVLFNKLKETDYWPYFCTFESCCTNSIENNYYGPIVLARAIGGLKENCLTDSLIREEDPDKWYDEMINRIKYLETHPEEKRDLRQRQFTFASLQTWDNRIPTWTKTLDNL</sequence>
<organism evidence="1">
    <name type="scientific">viral metagenome</name>
    <dbReference type="NCBI Taxonomy" id="1070528"/>
    <lineage>
        <taxon>unclassified sequences</taxon>
        <taxon>metagenomes</taxon>
        <taxon>organismal metagenomes</taxon>
    </lineage>
</organism>
<proteinExistence type="predicted"/>
<name>A0A6C0JT93_9ZZZZ</name>
<evidence type="ECO:0000313" key="1">
    <source>
        <dbReference type="EMBL" id="QHU08121.1"/>
    </source>
</evidence>
<dbReference type="AlphaFoldDB" id="A0A6C0JT93"/>
<reference evidence="1" key="1">
    <citation type="journal article" date="2020" name="Nature">
        <title>Giant virus diversity and host interactions through global metagenomics.</title>
        <authorList>
            <person name="Schulz F."/>
            <person name="Roux S."/>
            <person name="Paez-Espino D."/>
            <person name="Jungbluth S."/>
            <person name="Walsh D.A."/>
            <person name="Denef V.J."/>
            <person name="McMahon K.D."/>
            <person name="Konstantinidis K.T."/>
            <person name="Eloe-Fadrosh E.A."/>
            <person name="Kyrpides N.C."/>
            <person name="Woyke T."/>
        </authorList>
    </citation>
    <scope>NUCLEOTIDE SEQUENCE</scope>
    <source>
        <strain evidence="1">GVMAG-S-1062768-28</strain>
    </source>
</reference>
<protein>
    <recommendedName>
        <fullName evidence="2">Glycosyltransferase</fullName>
    </recommendedName>
</protein>
<accession>A0A6C0JT93</accession>